<accession>A0A3E0K455</accession>
<dbReference type="GO" id="GO:0006935">
    <property type="term" value="P:chemotaxis"/>
    <property type="evidence" value="ECO:0007669"/>
    <property type="project" value="InterPro"/>
</dbReference>
<evidence type="ECO:0008006" key="13">
    <source>
        <dbReference type="Google" id="ProtNLM"/>
    </source>
</evidence>
<dbReference type="PANTHER" id="PTHR32089">
    <property type="entry name" value="METHYL-ACCEPTING CHEMOTAXIS PROTEIN MCPB"/>
    <property type="match status" value="1"/>
</dbReference>
<keyword evidence="4 6" id="KW-0807">Transducer</keyword>
<keyword evidence="7" id="KW-0175">Coiled coil</keyword>
<dbReference type="PROSITE" id="PS50885">
    <property type="entry name" value="HAMP"/>
    <property type="match status" value="1"/>
</dbReference>
<feature type="domain" description="HAMP" evidence="10">
    <location>
        <begin position="216"/>
        <end position="269"/>
    </location>
</feature>
<keyword evidence="2" id="KW-1003">Cell membrane</keyword>
<dbReference type="GO" id="GO:0007165">
    <property type="term" value="P:signal transduction"/>
    <property type="evidence" value="ECO:0007669"/>
    <property type="project" value="UniProtKB-KW"/>
</dbReference>
<dbReference type="Pfam" id="PF00015">
    <property type="entry name" value="MCPsignal"/>
    <property type="match status" value="1"/>
</dbReference>
<evidence type="ECO:0000256" key="8">
    <source>
        <dbReference type="SAM" id="Phobius"/>
    </source>
</evidence>
<organism evidence="11 12">
    <name type="scientific">Caldibacillus debilis</name>
    <dbReference type="NCBI Taxonomy" id="301148"/>
    <lineage>
        <taxon>Bacteria</taxon>
        <taxon>Bacillati</taxon>
        <taxon>Bacillota</taxon>
        <taxon>Bacilli</taxon>
        <taxon>Bacillales</taxon>
        <taxon>Bacillaceae</taxon>
        <taxon>Caldibacillus</taxon>
    </lineage>
</organism>
<dbReference type="InterPro" id="IPR004089">
    <property type="entry name" value="MCPsignal_dom"/>
</dbReference>
<dbReference type="Gene3D" id="1.10.287.950">
    <property type="entry name" value="Methyl-accepting chemotaxis protein"/>
    <property type="match status" value="1"/>
</dbReference>
<dbReference type="SMART" id="SM00283">
    <property type="entry name" value="MA"/>
    <property type="match status" value="1"/>
</dbReference>
<evidence type="ECO:0000256" key="2">
    <source>
        <dbReference type="ARBA" id="ARBA00022475"/>
    </source>
</evidence>
<evidence type="ECO:0000313" key="11">
    <source>
        <dbReference type="EMBL" id="REJ28318.1"/>
    </source>
</evidence>
<dbReference type="InterPro" id="IPR003660">
    <property type="entry name" value="HAMP_dom"/>
</dbReference>
<comment type="caution">
    <text evidence="11">The sequence shown here is derived from an EMBL/GenBank/DDBJ whole genome shotgun (WGS) entry which is preliminary data.</text>
</comment>
<proteinExistence type="inferred from homology"/>
<evidence type="ECO:0000256" key="6">
    <source>
        <dbReference type="PROSITE-ProRule" id="PRU00284"/>
    </source>
</evidence>
<evidence type="ECO:0000256" key="5">
    <source>
        <dbReference type="ARBA" id="ARBA00029447"/>
    </source>
</evidence>
<dbReference type="PANTHER" id="PTHR32089:SF114">
    <property type="entry name" value="METHYL-ACCEPTING CHEMOTAXIS PROTEIN MCPB"/>
    <property type="match status" value="1"/>
</dbReference>
<dbReference type="Pfam" id="PF00672">
    <property type="entry name" value="HAMP"/>
    <property type="match status" value="1"/>
</dbReference>
<dbReference type="AlphaFoldDB" id="A0A3E0K455"/>
<protein>
    <recommendedName>
        <fullName evidence="13">Methyl-accepting chemotaxis protein</fullName>
    </recommendedName>
</protein>
<gene>
    <name evidence="11" type="ORF">C6P37_08775</name>
</gene>
<evidence type="ECO:0000313" key="12">
    <source>
        <dbReference type="Proteomes" id="UP000257014"/>
    </source>
</evidence>
<dbReference type="RefSeq" id="WP_276643592.1">
    <property type="nucleotide sequence ID" value="NZ_QEWE01000017.1"/>
</dbReference>
<dbReference type="PROSITE" id="PS50111">
    <property type="entry name" value="CHEMOTAXIS_TRANSDUC_2"/>
    <property type="match status" value="1"/>
</dbReference>
<dbReference type="EMBL" id="QEWE01000017">
    <property type="protein sequence ID" value="REJ28318.1"/>
    <property type="molecule type" value="Genomic_DNA"/>
</dbReference>
<dbReference type="CDD" id="cd06225">
    <property type="entry name" value="HAMP"/>
    <property type="match status" value="1"/>
</dbReference>
<keyword evidence="8" id="KW-0812">Transmembrane</keyword>
<comment type="similarity">
    <text evidence="5">Belongs to the methyl-accepting chemotaxis (MCP) protein family.</text>
</comment>
<evidence type="ECO:0000259" key="9">
    <source>
        <dbReference type="PROSITE" id="PS50111"/>
    </source>
</evidence>
<evidence type="ECO:0000256" key="7">
    <source>
        <dbReference type="SAM" id="Coils"/>
    </source>
</evidence>
<dbReference type="PRINTS" id="PR00260">
    <property type="entry name" value="CHEMTRNSDUCR"/>
</dbReference>
<keyword evidence="8" id="KW-1133">Transmembrane helix</keyword>
<dbReference type="SMART" id="SM00304">
    <property type="entry name" value="HAMP"/>
    <property type="match status" value="1"/>
</dbReference>
<feature type="coiled-coil region" evidence="7">
    <location>
        <begin position="541"/>
        <end position="571"/>
    </location>
</feature>
<sequence length="574" mass="64133">MKPMKWIRNLSANLKLTARIRLILLSTIVLFLISSAGICYQFFNIREHVKEIQKQEELNYYVTNLISIINNKDLLIMDYVFSQKLANQEQIEGFSKEFQETVNKIKPMLTEEKQKNILNLALENYDKYEQSFKNDIVPLMESGKDDTAKLVLQIQISNYRYQIISSLNELTRLTRSGSQSAYDYTYSAFQRGLTILGGSVVLSTVIGFLLLWALNRYLNRNMNKVMFTASEIADGNLRISDLDRVGKDELGQLGVAMNRMKKSLSDIIAQISDVSDRLVKQSNDLVKSTNDLHSGSQQIAATMEELSSGSEEQANAANHLYEKMQQFLGTIAEVVYKSEDTKKVSEKMLAMTNEGRQNMDDSILKMAEINEKINQSLEMLRGLDSKIKNINKLVIVIKDIADQTNLLALNASIEAARAGEHGKGFVVVAAEVRKLAEQVTSSVTDINSILSDIQKESGKVLSSLEEGYGLVSQGSDQMMTTGRTIVQLIETINDVGKQIENMADALYNLIDNSQTIGTSIENIASVSEESAAGIEQTSATIQQASMAMDKISDSAEALDEEARRLKQLVEKFQI</sequence>
<dbReference type="InterPro" id="IPR004090">
    <property type="entry name" value="Chemotax_Me-accpt_rcpt"/>
</dbReference>
<dbReference type="SUPFAM" id="SSF58104">
    <property type="entry name" value="Methyl-accepting chemotaxis protein (MCP) signaling domain"/>
    <property type="match status" value="1"/>
</dbReference>
<dbReference type="Proteomes" id="UP000257014">
    <property type="component" value="Unassembled WGS sequence"/>
</dbReference>
<evidence type="ECO:0000256" key="4">
    <source>
        <dbReference type="ARBA" id="ARBA00023224"/>
    </source>
</evidence>
<reference evidence="11 12" key="1">
    <citation type="submission" date="2018-03" db="EMBL/GenBank/DDBJ databases">
        <authorList>
            <person name="Keele B.F."/>
        </authorList>
    </citation>
    <scope>NUCLEOTIDE SEQUENCE [LARGE SCALE GENOMIC DNA]</scope>
    <source>
        <strain evidence="11">ZCTH4_d</strain>
    </source>
</reference>
<evidence type="ECO:0000256" key="3">
    <source>
        <dbReference type="ARBA" id="ARBA00023136"/>
    </source>
</evidence>
<evidence type="ECO:0000259" key="10">
    <source>
        <dbReference type="PROSITE" id="PS50885"/>
    </source>
</evidence>
<keyword evidence="3 8" id="KW-0472">Membrane</keyword>
<name>A0A3E0K455_9BACI</name>
<dbReference type="GO" id="GO:0005886">
    <property type="term" value="C:plasma membrane"/>
    <property type="evidence" value="ECO:0007669"/>
    <property type="project" value="UniProtKB-SubCell"/>
</dbReference>
<feature type="transmembrane region" description="Helical" evidence="8">
    <location>
        <begin position="193"/>
        <end position="214"/>
    </location>
</feature>
<comment type="subcellular location">
    <subcellularLocation>
        <location evidence="1">Cell membrane</location>
    </subcellularLocation>
</comment>
<dbReference type="GO" id="GO:0004888">
    <property type="term" value="F:transmembrane signaling receptor activity"/>
    <property type="evidence" value="ECO:0007669"/>
    <property type="project" value="InterPro"/>
</dbReference>
<evidence type="ECO:0000256" key="1">
    <source>
        <dbReference type="ARBA" id="ARBA00004236"/>
    </source>
</evidence>
<feature type="domain" description="Methyl-accepting transducer" evidence="9">
    <location>
        <begin position="288"/>
        <end position="545"/>
    </location>
</feature>